<evidence type="ECO:0000313" key="2">
    <source>
        <dbReference type="Proteomes" id="UP001630127"/>
    </source>
</evidence>
<comment type="caution">
    <text evidence="1">The sequence shown here is derived from an EMBL/GenBank/DDBJ whole genome shotgun (WGS) entry which is preliminary data.</text>
</comment>
<name>A0ABD2ZEV2_9GENT</name>
<protein>
    <submittedName>
        <fullName evidence="1">Uncharacterized protein</fullName>
    </submittedName>
</protein>
<reference evidence="1 2" key="1">
    <citation type="submission" date="2024-11" db="EMBL/GenBank/DDBJ databases">
        <title>A near-complete genome assembly of Cinchona calisaya.</title>
        <authorList>
            <person name="Lian D.C."/>
            <person name="Zhao X.W."/>
            <person name="Wei L."/>
        </authorList>
    </citation>
    <scope>NUCLEOTIDE SEQUENCE [LARGE SCALE GENOMIC DNA]</scope>
    <source>
        <tissue evidence="1">Nenye</tissue>
    </source>
</reference>
<sequence length="100" mass="11505">MFTDKRITQSIQRHKLEMLVQSPIKGATADHHKKDTCYAMVKTSNSQTNLESILCIFIWPSINQVLAHLCRNQILMGILKASNREDIYGICNQINLYILE</sequence>
<evidence type="ECO:0000313" key="1">
    <source>
        <dbReference type="EMBL" id="KAL3517966.1"/>
    </source>
</evidence>
<keyword evidence="2" id="KW-1185">Reference proteome</keyword>
<proteinExistence type="predicted"/>
<gene>
    <name evidence="1" type="ORF">ACH5RR_020555</name>
</gene>
<dbReference type="Proteomes" id="UP001630127">
    <property type="component" value="Unassembled WGS sequence"/>
</dbReference>
<accession>A0ABD2ZEV2</accession>
<dbReference type="AlphaFoldDB" id="A0ABD2ZEV2"/>
<organism evidence="1 2">
    <name type="scientific">Cinchona calisaya</name>
    <dbReference type="NCBI Taxonomy" id="153742"/>
    <lineage>
        <taxon>Eukaryota</taxon>
        <taxon>Viridiplantae</taxon>
        <taxon>Streptophyta</taxon>
        <taxon>Embryophyta</taxon>
        <taxon>Tracheophyta</taxon>
        <taxon>Spermatophyta</taxon>
        <taxon>Magnoliopsida</taxon>
        <taxon>eudicotyledons</taxon>
        <taxon>Gunneridae</taxon>
        <taxon>Pentapetalae</taxon>
        <taxon>asterids</taxon>
        <taxon>lamiids</taxon>
        <taxon>Gentianales</taxon>
        <taxon>Rubiaceae</taxon>
        <taxon>Cinchonoideae</taxon>
        <taxon>Cinchoneae</taxon>
        <taxon>Cinchona</taxon>
    </lineage>
</organism>
<dbReference type="EMBL" id="JBJUIK010000009">
    <property type="protein sequence ID" value="KAL3517966.1"/>
    <property type="molecule type" value="Genomic_DNA"/>
</dbReference>